<feature type="domain" description="Transketolase C-terminal" evidence="4">
    <location>
        <begin position="4"/>
        <end position="76"/>
    </location>
</feature>
<reference evidence="5" key="1">
    <citation type="submission" date="2018-05" db="EMBL/GenBank/DDBJ databases">
        <authorList>
            <person name="Lanie J.A."/>
            <person name="Ng W.-L."/>
            <person name="Kazmierczak K.M."/>
            <person name="Andrzejewski T.M."/>
            <person name="Davidsen T.M."/>
            <person name="Wayne K.J."/>
            <person name="Tettelin H."/>
            <person name="Glass J.I."/>
            <person name="Rusch D."/>
            <person name="Podicherti R."/>
            <person name="Tsui H.-C.T."/>
            <person name="Winkler M.E."/>
        </authorList>
    </citation>
    <scope>NUCLEOTIDE SEQUENCE</scope>
</reference>
<dbReference type="Gene3D" id="3.40.50.920">
    <property type="match status" value="1"/>
</dbReference>
<feature type="non-terminal residue" evidence="5">
    <location>
        <position position="1"/>
    </location>
</feature>
<sequence>PLCLDAIYKSVRRTGRLLVIDTGWQTFGPSAEIVSQVTEECFEALEKAPRRLGLPDHPTPSSKALAAVFYPRAEQIASIVCDLAEVSNDRRKRIAEALSAERQSHPIDVPHPTFQGPF</sequence>
<dbReference type="EMBL" id="UINC01167883">
    <property type="protein sequence ID" value="SVD70624.1"/>
    <property type="molecule type" value="Genomic_DNA"/>
</dbReference>
<proteinExistence type="predicted"/>
<name>A0A382XIG4_9ZZZZ</name>
<evidence type="ECO:0000256" key="2">
    <source>
        <dbReference type="ARBA" id="ARBA00023002"/>
    </source>
</evidence>
<evidence type="ECO:0000259" key="4">
    <source>
        <dbReference type="Pfam" id="PF02780"/>
    </source>
</evidence>
<dbReference type="AlphaFoldDB" id="A0A382XIG4"/>
<keyword evidence="3" id="KW-0786">Thiamine pyrophosphate</keyword>
<dbReference type="PANTHER" id="PTHR43257">
    <property type="entry name" value="PYRUVATE DEHYDROGENASE E1 COMPONENT BETA SUBUNIT"/>
    <property type="match status" value="1"/>
</dbReference>
<comment type="cofactor">
    <cofactor evidence="1">
        <name>thiamine diphosphate</name>
        <dbReference type="ChEBI" id="CHEBI:58937"/>
    </cofactor>
</comment>
<evidence type="ECO:0000256" key="1">
    <source>
        <dbReference type="ARBA" id="ARBA00001964"/>
    </source>
</evidence>
<protein>
    <recommendedName>
        <fullName evidence="4">Transketolase C-terminal domain-containing protein</fullName>
    </recommendedName>
</protein>
<keyword evidence="2" id="KW-0560">Oxidoreductase</keyword>
<dbReference type="Pfam" id="PF02780">
    <property type="entry name" value="Transketolase_C"/>
    <property type="match status" value="1"/>
</dbReference>
<dbReference type="InterPro" id="IPR009014">
    <property type="entry name" value="Transketo_C/PFOR_II"/>
</dbReference>
<dbReference type="InterPro" id="IPR033248">
    <property type="entry name" value="Transketolase_C"/>
</dbReference>
<organism evidence="5">
    <name type="scientific">marine metagenome</name>
    <dbReference type="NCBI Taxonomy" id="408172"/>
    <lineage>
        <taxon>unclassified sequences</taxon>
        <taxon>metagenomes</taxon>
        <taxon>ecological metagenomes</taxon>
    </lineage>
</organism>
<dbReference type="GO" id="GO:0016491">
    <property type="term" value="F:oxidoreductase activity"/>
    <property type="evidence" value="ECO:0007669"/>
    <property type="project" value="UniProtKB-KW"/>
</dbReference>
<gene>
    <name evidence="5" type="ORF">METZ01_LOCUS423478</name>
</gene>
<dbReference type="PANTHER" id="PTHR43257:SF2">
    <property type="entry name" value="PYRUVATE DEHYDROGENASE E1 COMPONENT SUBUNIT BETA"/>
    <property type="match status" value="1"/>
</dbReference>
<accession>A0A382XIG4</accession>
<evidence type="ECO:0000256" key="3">
    <source>
        <dbReference type="ARBA" id="ARBA00023052"/>
    </source>
</evidence>
<evidence type="ECO:0000313" key="5">
    <source>
        <dbReference type="EMBL" id="SVD70624.1"/>
    </source>
</evidence>
<dbReference type="SUPFAM" id="SSF52922">
    <property type="entry name" value="TK C-terminal domain-like"/>
    <property type="match status" value="1"/>
</dbReference>